<proteinExistence type="predicted"/>
<name>B8GIM9_METPE</name>
<reference evidence="1 2" key="1">
    <citation type="journal article" date="2015" name="Genome Announc.">
        <title>Complete Genome Sequence of Methanosphaerula palustris E1-9CT, a Hydrogenotrophic Methanogen Isolated from a Minerotrophic Fen Peatland.</title>
        <authorList>
            <person name="Cadillo-Quiroz H."/>
            <person name="Browne P."/>
            <person name="Kyrpides N."/>
            <person name="Woyke T."/>
            <person name="Goodwin L."/>
            <person name="Detter C."/>
            <person name="Yavitt J.B."/>
            <person name="Zinder S.H."/>
        </authorList>
    </citation>
    <scope>NUCLEOTIDE SEQUENCE [LARGE SCALE GENOMIC DNA]</scope>
    <source>
        <strain evidence="2">ATCC BAA-1556 / DSM 19958 / E1-9c</strain>
    </source>
</reference>
<dbReference type="Proteomes" id="UP000002457">
    <property type="component" value="Chromosome"/>
</dbReference>
<dbReference type="EMBL" id="CP001338">
    <property type="protein sequence ID" value="ACL16842.1"/>
    <property type="molecule type" value="Genomic_DNA"/>
</dbReference>
<dbReference type="AlphaFoldDB" id="B8GIM9"/>
<evidence type="ECO:0000313" key="1">
    <source>
        <dbReference type="EMBL" id="ACL16842.1"/>
    </source>
</evidence>
<evidence type="ECO:0000313" key="2">
    <source>
        <dbReference type="Proteomes" id="UP000002457"/>
    </source>
</evidence>
<sequence>MLRTVFSAWSRSLSEIVPWVRAMTRMFGIGLQRNLRSSLERRRMHPGITLWILYGLIDSALN</sequence>
<gene>
    <name evidence="1" type="ordered locus">Mpal_1528</name>
</gene>
<protein>
    <submittedName>
        <fullName evidence="1">Uncharacterized protein</fullName>
    </submittedName>
</protein>
<dbReference type="KEGG" id="mpl:Mpal_1528"/>
<dbReference type="HOGENOM" id="CLU_2893283_0_0_2"/>
<keyword evidence="2" id="KW-1185">Reference proteome</keyword>
<accession>B8GIM9</accession>
<organism evidence="1 2">
    <name type="scientific">Methanosphaerula palustris (strain ATCC BAA-1556 / DSM 19958 / E1-9c)</name>
    <dbReference type="NCBI Taxonomy" id="521011"/>
    <lineage>
        <taxon>Archaea</taxon>
        <taxon>Methanobacteriati</taxon>
        <taxon>Methanobacteriota</taxon>
        <taxon>Stenosarchaea group</taxon>
        <taxon>Methanomicrobia</taxon>
        <taxon>Methanomicrobiales</taxon>
        <taxon>Methanoregulaceae</taxon>
        <taxon>Methanosphaerula</taxon>
    </lineage>
</organism>